<evidence type="ECO:0000256" key="1">
    <source>
        <dbReference type="ARBA" id="ARBA00022741"/>
    </source>
</evidence>
<evidence type="ECO:0000259" key="4">
    <source>
        <dbReference type="SMART" id="SM00797"/>
    </source>
</evidence>
<dbReference type="PANTHER" id="PTHR43309:SF5">
    <property type="entry name" value="5-OXOPROLINASE SUBUNIT C"/>
    <property type="match status" value="1"/>
</dbReference>
<dbReference type="SMART" id="SM00797">
    <property type="entry name" value="AHS2"/>
    <property type="match status" value="1"/>
</dbReference>
<dbReference type="eggNOG" id="COG1984">
    <property type="taxonomic scope" value="Bacteria"/>
</dbReference>
<organism evidence="5 6">
    <name type="scientific">Glaciecola punicea ACAM 611</name>
    <dbReference type="NCBI Taxonomy" id="1121923"/>
    <lineage>
        <taxon>Bacteria</taxon>
        <taxon>Pseudomonadati</taxon>
        <taxon>Pseudomonadota</taxon>
        <taxon>Gammaproteobacteria</taxon>
        <taxon>Alteromonadales</taxon>
        <taxon>Alteromonadaceae</taxon>
        <taxon>Glaciecola</taxon>
    </lineage>
</organism>
<dbReference type="SUPFAM" id="SSF50891">
    <property type="entry name" value="Cyclophilin-like"/>
    <property type="match status" value="1"/>
</dbReference>
<accession>H5TA30</accession>
<evidence type="ECO:0000313" key="5">
    <source>
        <dbReference type="EMBL" id="GAB55157.1"/>
    </source>
</evidence>
<keyword evidence="2" id="KW-0378">Hydrolase</keyword>
<dbReference type="InterPro" id="IPR052708">
    <property type="entry name" value="PxpC"/>
</dbReference>
<feature type="domain" description="Carboxyltransferase" evidence="4">
    <location>
        <begin position="23"/>
        <end position="320"/>
    </location>
</feature>
<dbReference type="Pfam" id="PF02626">
    <property type="entry name" value="CT_A_B"/>
    <property type="match status" value="1"/>
</dbReference>
<dbReference type="EMBL" id="BAET01000008">
    <property type="protein sequence ID" value="GAB55157.1"/>
    <property type="molecule type" value="Genomic_DNA"/>
</dbReference>
<sequence length="332" mass="36140">MLTIIKSGLTTQWTDSGRKGRQLSGYSQSGAIDWFSFQLANALCGNALHSPALEVMAGNIEFSVSIACAVAITGAHTDISINKQNIKNGKVFLLKKNDHVKLGPATKGLFTYIAFSAAFELPVFANSVCAVKREKTGGMQGDGKPIIDGEEFVLINAAQIDDKATRYFGKGGAQTSFTPLIKAFIASQFYTQKKLPFSFCYQQAAFSKVDKQRFIAHEFEITQYIDKMGVRLAGPPIHCELTNLISQPMANGAIQIPGSGLPIIMRNDRQTIGGYPVIGTVNSQGLALLAQATSSQKITFVATDFDTANIWRQLIDLQLKQVLNTTKLRLYA</sequence>
<evidence type="ECO:0000256" key="3">
    <source>
        <dbReference type="ARBA" id="ARBA00022840"/>
    </source>
</evidence>
<keyword evidence="1" id="KW-0547">Nucleotide-binding</keyword>
<reference evidence="5 6" key="2">
    <citation type="journal article" date="2017" name="Antonie Van Leeuwenhoek">
        <title>Rhizobium rhizosphaerae sp. nov., a novel species isolated from rice rhizosphere.</title>
        <authorList>
            <person name="Zhao J.J."/>
            <person name="Zhang J."/>
            <person name="Zhang R.J."/>
            <person name="Zhang C.W."/>
            <person name="Yin H.Q."/>
            <person name="Zhang X.X."/>
        </authorList>
    </citation>
    <scope>NUCLEOTIDE SEQUENCE [LARGE SCALE GENOMIC DNA]</scope>
    <source>
        <strain evidence="5 6">ACAM 611</strain>
    </source>
</reference>
<reference evidence="5 6" key="1">
    <citation type="journal article" date="2012" name="J. Bacteriol.">
        <title>Genome sequence of proteorhodopsin-containing sea ice bacterium Glaciecola punicea ACAM 611T.</title>
        <authorList>
            <person name="Qin Q.-L."/>
            <person name="Xie B.-B."/>
            <person name="Shu Y.-L."/>
            <person name="Rong J.-C."/>
            <person name="Zhao D.-L."/>
            <person name="Zhang X.-Y."/>
            <person name="Chen X.-L."/>
            <person name="Zhou B.-C."/>
            <person name="Zhanga Y.-Z."/>
        </authorList>
    </citation>
    <scope>NUCLEOTIDE SEQUENCE [LARGE SCALE GENOMIC DNA]</scope>
    <source>
        <strain evidence="5 6">ACAM 611</strain>
    </source>
</reference>
<dbReference type="GO" id="GO:0005524">
    <property type="term" value="F:ATP binding"/>
    <property type="evidence" value="ECO:0007669"/>
    <property type="project" value="UniProtKB-KW"/>
</dbReference>
<proteinExistence type="predicted"/>
<dbReference type="AlphaFoldDB" id="H5TA30"/>
<dbReference type="STRING" id="56804.BAE46_01695"/>
<dbReference type="GO" id="GO:0016787">
    <property type="term" value="F:hydrolase activity"/>
    <property type="evidence" value="ECO:0007669"/>
    <property type="project" value="UniProtKB-KW"/>
</dbReference>
<gene>
    <name evidence="5" type="ORF">GPUN_1026</name>
</gene>
<evidence type="ECO:0000256" key="2">
    <source>
        <dbReference type="ARBA" id="ARBA00022801"/>
    </source>
</evidence>
<name>H5TA30_9ALTE</name>
<dbReference type="RefSeq" id="WP_006004015.1">
    <property type="nucleotide sequence ID" value="NZ_BAET01000008.1"/>
</dbReference>
<comment type="caution">
    <text evidence="5">The sequence shown here is derived from an EMBL/GenBank/DDBJ whole genome shotgun (WGS) entry which is preliminary data.</text>
</comment>
<dbReference type="InterPro" id="IPR029000">
    <property type="entry name" value="Cyclophilin-like_dom_sf"/>
</dbReference>
<dbReference type="PANTHER" id="PTHR43309">
    <property type="entry name" value="5-OXOPROLINASE SUBUNIT C"/>
    <property type="match status" value="1"/>
</dbReference>
<evidence type="ECO:0000313" key="6">
    <source>
        <dbReference type="Proteomes" id="UP000053586"/>
    </source>
</evidence>
<keyword evidence="3" id="KW-0067">ATP-binding</keyword>
<dbReference type="OrthoDB" id="9768696at2"/>
<dbReference type="Gene3D" id="2.40.100.10">
    <property type="entry name" value="Cyclophilin-like"/>
    <property type="match status" value="1"/>
</dbReference>
<protein>
    <recommendedName>
        <fullName evidence="4">Carboxyltransferase domain-containing protein</fullName>
    </recommendedName>
</protein>
<keyword evidence="6" id="KW-1185">Reference proteome</keyword>
<dbReference type="Proteomes" id="UP000053586">
    <property type="component" value="Unassembled WGS sequence"/>
</dbReference>
<dbReference type="InterPro" id="IPR003778">
    <property type="entry name" value="CT_A_B"/>
</dbReference>